<evidence type="ECO:0000256" key="1">
    <source>
        <dbReference type="SAM" id="Coils"/>
    </source>
</evidence>
<name>B7KXS5_METC4</name>
<feature type="compositionally biased region" description="Low complexity" evidence="2">
    <location>
        <begin position="112"/>
        <end position="128"/>
    </location>
</feature>
<feature type="coiled-coil region" evidence="1">
    <location>
        <begin position="135"/>
        <end position="162"/>
    </location>
</feature>
<dbReference type="KEGG" id="mch:Mchl_3865"/>
<sequence length="261" mass="27946">MLRPHPGVELKLLALPGMALPVGADRLRDVAMEMGPSYTTRREAALDGMVTLIQAAPQLAPVVLDLFAKAQDWPMADKIAKRIRTMLPPQIQAQEAEESGEAPPPPMPPSPQEQAAMAQQERQQQIEAGRQQLDMEKLGVEREKLQADVLKIQAEIEKAHLDAQARIMEANRPQMPGMEGGAPAADPQIEAIGAAVAQLSEVVSMILEEISAVQPPPPAPPAEPEPPTMALPTDFNEAPPGAFSFDPGALGQPAPEMMGQP</sequence>
<feature type="compositionally biased region" description="Pro residues" evidence="2">
    <location>
        <begin position="102"/>
        <end position="111"/>
    </location>
</feature>
<proteinExistence type="predicted"/>
<evidence type="ECO:0000256" key="2">
    <source>
        <dbReference type="SAM" id="MobiDB-lite"/>
    </source>
</evidence>
<reference evidence="3 4" key="2">
    <citation type="journal article" date="2012" name="J. Bacteriol.">
        <title>Complete genome sequences of six strains of the genus Methylobacterium.</title>
        <authorList>
            <person name="Marx C.J."/>
            <person name="Bringel F."/>
            <person name="Chistoserdova L."/>
            <person name="Moulin L."/>
            <person name="Farhan Ul Haque M."/>
            <person name="Fleischman D.E."/>
            <person name="Gruffaz C."/>
            <person name="Jourand P."/>
            <person name="Knief C."/>
            <person name="Lee M.C."/>
            <person name="Muller E.E."/>
            <person name="Nadalig T."/>
            <person name="Peyraud R."/>
            <person name="Roselli S."/>
            <person name="Russ L."/>
            <person name="Goodwin L.A."/>
            <person name="Ivanova N."/>
            <person name="Kyrpides N."/>
            <person name="Lajus A."/>
            <person name="Land M.L."/>
            <person name="Medigue C."/>
            <person name="Mikhailova N."/>
            <person name="Nolan M."/>
            <person name="Woyke T."/>
            <person name="Stolyar S."/>
            <person name="Vorholt J.A."/>
            <person name="Vuilleumier S."/>
        </authorList>
    </citation>
    <scope>NUCLEOTIDE SEQUENCE [LARGE SCALE GENOMIC DNA]</scope>
    <source>
        <strain evidence="4">CM4 / NCIMB 13688</strain>
    </source>
</reference>
<feature type="compositionally biased region" description="Pro residues" evidence="2">
    <location>
        <begin position="214"/>
        <end position="229"/>
    </location>
</feature>
<evidence type="ECO:0000313" key="3">
    <source>
        <dbReference type="EMBL" id="ACK84677.1"/>
    </source>
</evidence>
<evidence type="ECO:0000313" key="4">
    <source>
        <dbReference type="Proteomes" id="UP000002385"/>
    </source>
</evidence>
<protein>
    <submittedName>
        <fullName evidence="3">Uncharacterized protein</fullName>
    </submittedName>
</protein>
<dbReference type="HOGENOM" id="CLU_1064800_0_0_5"/>
<keyword evidence="1" id="KW-0175">Coiled coil</keyword>
<dbReference type="RefSeq" id="WP_015951875.1">
    <property type="nucleotide sequence ID" value="NC_011757.1"/>
</dbReference>
<dbReference type="Pfam" id="PF16510">
    <property type="entry name" value="P22_portal"/>
    <property type="match status" value="1"/>
</dbReference>
<dbReference type="Proteomes" id="UP000002385">
    <property type="component" value="Chromosome"/>
</dbReference>
<reference evidence="4" key="1">
    <citation type="submission" date="2008-12" db="EMBL/GenBank/DDBJ databases">
        <title>Complete sequence of chromosome of Methylobacterium chloromethanicum CM4.</title>
        <authorList>
            <consortium name="US DOE Joint Genome Institute"/>
            <person name="Lucas S."/>
            <person name="Copeland A."/>
            <person name="Lapidus A."/>
            <person name="Glavina del Rio T."/>
            <person name="Dalin E."/>
            <person name="Tice H."/>
            <person name="Bruce D."/>
            <person name="Goodwin L."/>
            <person name="Pitluck S."/>
            <person name="Chertkov O."/>
            <person name="Brettin T."/>
            <person name="Detter J.C."/>
            <person name="Han C."/>
            <person name="Larimer F."/>
            <person name="Land M."/>
            <person name="Hauser L."/>
            <person name="Kyrpides N."/>
            <person name="Mikhailova N."/>
            <person name="Marx C."/>
            <person name="Richardson P."/>
        </authorList>
    </citation>
    <scope>NUCLEOTIDE SEQUENCE [LARGE SCALE GENOMIC DNA]</scope>
    <source>
        <strain evidence="4">CM4 / NCIMB 13688</strain>
    </source>
</reference>
<feature type="region of interest" description="Disordered" evidence="2">
    <location>
        <begin position="93"/>
        <end position="128"/>
    </location>
</feature>
<organism evidence="3 4">
    <name type="scientific">Methylorubrum extorquens (strain CM4 / NCIMB 13688)</name>
    <name type="common">Methylobacterium extorquens</name>
    <dbReference type="NCBI Taxonomy" id="440085"/>
    <lineage>
        <taxon>Bacteria</taxon>
        <taxon>Pseudomonadati</taxon>
        <taxon>Pseudomonadota</taxon>
        <taxon>Alphaproteobacteria</taxon>
        <taxon>Hyphomicrobiales</taxon>
        <taxon>Methylobacteriaceae</taxon>
        <taxon>Methylorubrum</taxon>
    </lineage>
</organism>
<gene>
    <name evidence="3" type="ordered locus">Mchl_3865</name>
</gene>
<feature type="region of interest" description="Disordered" evidence="2">
    <location>
        <begin position="213"/>
        <end position="261"/>
    </location>
</feature>
<dbReference type="InterPro" id="IPR032427">
    <property type="entry name" value="P22_portal"/>
</dbReference>
<dbReference type="AlphaFoldDB" id="B7KXS5"/>
<accession>B7KXS5</accession>
<dbReference type="EMBL" id="CP001298">
    <property type="protein sequence ID" value="ACK84677.1"/>
    <property type="molecule type" value="Genomic_DNA"/>
</dbReference>